<dbReference type="PANTHER" id="PTHR13146">
    <property type="match status" value="1"/>
</dbReference>
<feature type="transmembrane region" description="Helical" evidence="1">
    <location>
        <begin position="106"/>
        <end position="134"/>
    </location>
</feature>
<sequence length="217" mass="23799">IVTVLAGLVVVGLSDFLSSSEDTSDINGIITGDLLIVMAQIISATQMVVEERLLTKYNVPPLLAVGWEGVFGFLTLTVFLVPMYFIPAGKFSGNQRGVLEDAVDAFIQLANSGVLVAAIVLNIVSIAFFNFAGVSMTKEISATTRMVLDSVRTLVIWLVSLALRWQEFQYLQPIGFAVLVVGMMLYNDVVIVPFLRRRGIVRDQQMNIEPVLEPTDE</sequence>
<dbReference type="Proteomes" id="UP001445076">
    <property type="component" value="Unassembled WGS sequence"/>
</dbReference>
<gene>
    <name evidence="3" type="ORF">OTU49_007215</name>
</gene>
<keyword evidence="4" id="KW-1185">Reference proteome</keyword>
<comment type="caution">
    <text evidence="3">The sequence shown here is derived from an EMBL/GenBank/DDBJ whole genome shotgun (WGS) entry which is preliminary data.</text>
</comment>
<organism evidence="3 4">
    <name type="scientific">Cherax quadricarinatus</name>
    <name type="common">Australian red claw crayfish</name>
    <dbReference type="NCBI Taxonomy" id="27406"/>
    <lineage>
        <taxon>Eukaryota</taxon>
        <taxon>Metazoa</taxon>
        <taxon>Ecdysozoa</taxon>
        <taxon>Arthropoda</taxon>
        <taxon>Crustacea</taxon>
        <taxon>Multicrustacea</taxon>
        <taxon>Malacostraca</taxon>
        <taxon>Eumalacostraca</taxon>
        <taxon>Eucarida</taxon>
        <taxon>Decapoda</taxon>
        <taxon>Pleocyemata</taxon>
        <taxon>Astacidea</taxon>
        <taxon>Parastacoidea</taxon>
        <taxon>Parastacidae</taxon>
        <taxon>Cherax</taxon>
    </lineage>
</organism>
<reference evidence="3 4" key="1">
    <citation type="journal article" date="2024" name="BMC Genomics">
        <title>Genome assembly of redclaw crayfish (Cherax quadricarinatus) provides insights into its immune adaptation and hypoxia tolerance.</title>
        <authorList>
            <person name="Liu Z."/>
            <person name="Zheng J."/>
            <person name="Li H."/>
            <person name="Fang K."/>
            <person name="Wang S."/>
            <person name="He J."/>
            <person name="Zhou D."/>
            <person name="Weng S."/>
            <person name="Chi M."/>
            <person name="Gu Z."/>
            <person name="He J."/>
            <person name="Li F."/>
            <person name="Wang M."/>
        </authorList>
    </citation>
    <scope>NUCLEOTIDE SEQUENCE [LARGE SCALE GENOMIC DNA]</scope>
    <source>
        <strain evidence="3">ZL_2023a</strain>
    </source>
</reference>
<dbReference type="GO" id="GO:0016020">
    <property type="term" value="C:membrane"/>
    <property type="evidence" value="ECO:0007669"/>
    <property type="project" value="TreeGrafter"/>
</dbReference>
<feature type="transmembrane region" description="Helical" evidence="1">
    <location>
        <begin position="61"/>
        <end position="86"/>
    </location>
</feature>
<keyword evidence="1" id="KW-0472">Membrane</keyword>
<name>A0AAW0WXI5_CHEQU</name>
<evidence type="ECO:0000313" key="4">
    <source>
        <dbReference type="Proteomes" id="UP001445076"/>
    </source>
</evidence>
<keyword evidence="1" id="KW-0812">Transmembrane</keyword>
<keyword evidence="1" id="KW-1133">Transmembrane helix</keyword>
<protein>
    <recommendedName>
        <fullName evidence="5">Solute carrier family 35 member F6</fullName>
    </recommendedName>
</protein>
<feature type="non-terminal residue" evidence="3">
    <location>
        <position position="1"/>
    </location>
</feature>
<evidence type="ECO:0008006" key="5">
    <source>
        <dbReference type="Google" id="ProtNLM"/>
    </source>
</evidence>
<feature type="chain" id="PRO_5043699098" description="Solute carrier family 35 member F6" evidence="2">
    <location>
        <begin position="20"/>
        <end position="217"/>
    </location>
</feature>
<dbReference type="AlphaFoldDB" id="A0AAW0WXI5"/>
<evidence type="ECO:0000256" key="1">
    <source>
        <dbReference type="SAM" id="Phobius"/>
    </source>
</evidence>
<proteinExistence type="predicted"/>
<keyword evidence="2" id="KW-0732">Signal</keyword>
<feature type="transmembrane region" description="Helical" evidence="1">
    <location>
        <begin position="171"/>
        <end position="195"/>
    </location>
</feature>
<feature type="signal peptide" evidence="2">
    <location>
        <begin position="1"/>
        <end position="19"/>
    </location>
</feature>
<accession>A0AAW0WXI5</accession>
<evidence type="ECO:0000256" key="2">
    <source>
        <dbReference type="SAM" id="SignalP"/>
    </source>
</evidence>
<evidence type="ECO:0000313" key="3">
    <source>
        <dbReference type="EMBL" id="KAK8732160.1"/>
    </source>
</evidence>
<dbReference type="PANTHER" id="PTHR13146:SF0">
    <property type="entry name" value="SOLUTE CARRIER FAMILY 35 MEMBER F6"/>
    <property type="match status" value="1"/>
</dbReference>
<dbReference type="EMBL" id="JARKIK010000058">
    <property type="protein sequence ID" value="KAK8732160.1"/>
    <property type="molecule type" value="Genomic_DNA"/>
</dbReference>